<evidence type="ECO:0000256" key="1">
    <source>
        <dbReference type="SAM" id="MobiDB-lite"/>
    </source>
</evidence>
<accession>A0A6J4MIT8</accession>
<reference evidence="2" key="1">
    <citation type="submission" date="2020-02" db="EMBL/GenBank/DDBJ databases">
        <authorList>
            <person name="Meier V. D."/>
        </authorList>
    </citation>
    <scope>NUCLEOTIDE SEQUENCE</scope>
    <source>
        <strain evidence="2">AVDCRST_MAG90</strain>
    </source>
</reference>
<gene>
    <name evidence="2" type="ORF">AVDCRST_MAG90-3029</name>
</gene>
<proteinExistence type="predicted"/>
<sequence>MAGASDLIGSVGRVAEEAAMAGSKEASKGQQPEALKTFDAASRSGSVKPADQGLTAKPETTPKPKDLAEQQDAAAEVLKAGAEGHPGTNPKAKKTSDR</sequence>
<feature type="region of interest" description="Disordered" evidence="1">
    <location>
        <begin position="17"/>
        <end position="98"/>
    </location>
</feature>
<name>A0A6J4MIT8_9HYPH</name>
<protein>
    <submittedName>
        <fullName evidence="2">Uncharacterized protein</fullName>
    </submittedName>
</protein>
<dbReference type="EMBL" id="CADCUC010000629">
    <property type="protein sequence ID" value="CAA9360814.1"/>
    <property type="molecule type" value="Genomic_DNA"/>
</dbReference>
<organism evidence="2">
    <name type="scientific">uncultured Microvirga sp</name>
    <dbReference type="NCBI Taxonomy" id="412392"/>
    <lineage>
        <taxon>Bacteria</taxon>
        <taxon>Pseudomonadati</taxon>
        <taxon>Pseudomonadota</taxon>
        <taxon>Alphaproteobacteria</taxon>
        <taxon>Hyphomicrobiales</taxon>
        <taxon>Methylobacteriaceae</taxon>
        <taxon>Microvirga</taxon>
        <taxon>environmental samples</taxon>
    </lineage>
</organism>
<evidence type="ECO:0000313" key="2">
    <source>
        <dbReference type="EMBL" id="CAA9360814.1"/>
    </source>
</evidence>
<dbReference type="AlphaFoldDB" id="A0A6J4MIT8"/>